<evidence type="ECO:0008006" key="4">
    <source>
        <dbReference type="Google" id="ProtNLM"/>
    </source>
</evidence>
<comment type="caution">
    <text evidence="2">The sequence shown here is derived from an EMBL/GenBank/DDBJ whole genome shotgun (WGS) entry which is preliminary data.</text>
</comment>
<dbReference type="Proteomes" id="UP000266239">
    <property type="component" value="Unassembled WGS sequence"/>
</dbReference>
<organism evidence="2 3">
    <name type="scientific">Aphanomyces astaci</name>
    <name type="common">Crayfish plague agent</name>
    <dbReference type="NCBI Taxonomy" id="112090"/>
    <lineage>
        <taxon>Eukaryota</taxon>
        <taxon>Sar</taxon>
        <taxon>Stramenopiles</taxon>
        <taxon>Oomycota</taxon>
        <taxon>Saprolegniomycetes</taxon>
        <taxon>Saprolegniales</taxon>
        <taxon>Verrucalvaceae</taxon>
        <taxon>Aphanomyces</taxon>
    </lineage>
</organism>
<keyword evidence="1" id="KW-0175">Coiled coil</keyword>
<sequence length="365" mass="40134">MMAPPGKKRRYTPEDLEQAVQESLVECVGQKSLTLPTFRTKLSCAGFESSRPARKSSSNAVISSARNSIDEAGVALLFDSMGEAMKEHNFTADRIFNMDETSFTSRRKSKDVVALKGSRNVWAKTVPTNFHLSIVACGSADGMILPPLFLLPGESVNKDLGTYCSVPGATVTTTPKGNRRHTLHLEGCAITIASNAWTSHILSSNVVSGFRTAGLFPLSLEQMMKRFNLFQKGGVPAAYVDAEWLAQQDALRRQLLALPAEQAKRVGPKRITVAGGILTLALTQEIDKTKEERAKAAKETKALRAKRAKRKAKRRTCDTTAKHDKLTVPPLTFKFYNDRKLQNAISMPQSHDMPILLQGKKVVLH</sequence>
<dbReference type="VEuPathDB" id="FungiDB:H257_03428"/>
<protein>
    <recommendedName>
        <fullName evidence="4">DDE-1 domain-containing protein</fullName>
    </recommendedName>
</protein>
<reference evidence="2 3" key="1">
    <citation type="submission" date="2018-08" db="EMBL/GenBank/DDBJ databases">
        <title>Aphanomyces genome sequencing and annotation.</title>
        <authorList>
            <person name="Minardi D."/>
            <person name="Oidtmann B."/>
            <person name="Van Der Giezen M."/>
            <person name="Studholme D.J."/>
        </authorList>
    </citation>
    <scope>NUCLEOTIDE SEQUENCE [LARGE SCALE GENOMIC DNA]</scope>
    <source>
        <strain evidence="2 3">Yx</strain>
    </source>
</reference>
<evidence type="ECO:0000313" key="2">
    <source>
        <dbReference type="EMBL" id="RHY05257.1"/>
    </source>
</evidence>
<dbReference type="AlphaFoldDB" id="A0A397AHY1"/>
<gene>
    <name evidence="2" type="ORF">DYB25_011858</name>
</gene>
<evidence type="ECO:0000256" key="1">
    <source>
        <dbReference type="SAM" id="Coils"/>
    </source>
</evidence>
<name>A0A397AHY1_APHAT</name>
<dbReference type="EMBL" id="QUTA01007950">
    <property type="protein sequence ID" value="RHY05257.1"/>
    <property type="molecule type" value="Genomic_DNA"/>
</dbReference>
<accession>A0A397AHY1</accession>
<feature type="coiled-coil region" evidence="1">
    <location>
        <begin position="279"/>
        <end position="306"/>
    </location>
</feature>
<evidence type="ECO:0000313" key="3">
    <source>
        <dbReference type="Proteomes" id="UP000266239"/>
    </source>
</evidence>
<proteinExistence type="predicted"/>